<feature type="compositionally biased region" description="Polar residues" evidence="1">
    <location>
        <begin position="53"/>
        <end position="65"/>
    </location>
</feature>
<gene>
    <name evidence="2" type="ORF">LEP1GSC037_4207</name>
</gene>
<organism evidence="2 3">
    <name type="scientific">Leptospira interrogans str. 2006001854</name>
    <dbReference type="NCBI Taxonomy" id="1001590"/>
    <lineage>
        <taxon>Bacteria</taxon>
        <taxon>Pseudomonadati</taxon>
        <taxon>Spirochaetota</taxon>
        <taxon>Spirochaetia</taxon>
        <taxon>Leptospirales</taxon>
        <taxon>Leptospiraceae</taxon>
        <taxon>Leptospira</taxon>
    </lineage>
</organism>
<comment type="caution">
    <text evidence="2">The sequence shown here is derived from an EMBL/GenBank/DDBJ whole genome shotgun (WGS) entry which is preliminary data.</text>
</comment>
<evidence type="ECO:0000313" key="2">
    <source>
        <dbReference type="EMBL" id="EMM83699.1"/>
    </source>
</evidence>
<proteinExistence type="predicted"/>
<evidence type="ECO:0000313" key="3">
    <source>
        <dbReference type="Proteomes" id="UP000012128"/>
    </source>
</evidence>
<sequence>MEILKENQYKDYKRLYFKKEKFELEEHYNQLKSIERREINESSEPTPRVFTYDTGSNPESSNDDSGASEIKKLYDRYKK</sequence>
<accession>M6GMB3</accession>
<feature type="region of interest" description="Disordered" evidence="1">
    <location>
        <begin position="36"/>
        <end position="79"/>
    </location>
</feature>
<dbReference type="AlphaFoldDB" id="M6GMB3"/>
<feature type="compositionally biased region" description="Basic and acidic residues" evidence="1">
    <location>
        <begin position="69"/>
        <end position="79"/>
    </location>
</feature>
<name>M6GMB3_LEPIR</name>
<dbReference type="EMBL" id="AFLW02000045">
    <property type="protein sequence ID" value="EMM83699.1"/>
    <property type="molecule type" value="Genomic_DNA"/>
</dbReference>
<evidence type="ECO:0000256" key="1">
    <source>
        <dbReference type="SAM" id="MobiDB-lite"/>
    </source>
</evidence>
<protein>
    <submittedName>
        <fullName evidence="2">Uncharacterized protein</fullName>
    </submittedName>
</protein>
<reference evidence="2 3" key="1">
    <citation type="submission" date="2013-01" db="EMBL/GenBank/DDBJ databases">
        <authorList>
            <person name="Harkins D.M."/>
            <person name="Durkin A.S."/>
            <person name="Brinkac L.M."/>
            <person name="Haft D.H."/>
            <person name="Selengut J.D."/>
            <person name="Sanka R."/>
            <person name="DePew J."/>
            <person name="Purushe J."/>
            <person name="Hospenthal D.R."/>
            <person name="Murray C.K."/>
            <person name="Pimentel G."/>
            <person name="Wasfy M."/>
            <person name="Parker T."/>
            <person name="Miller R.S."/>
            <person name="Vinetz J.M."/>
            <person name="Sutton G.G."/>
            <person name="Nierman W.C."/>
            <person name="Fouts D.E."/>
        </authorList>
    </citation>
    <scope>NUCLEOTIDE SEQUENCE [LARGE SCALE GENOMIC DNA]</scope>
    <source>
        <strain evidence="2 3">2006001854</strain>
    </source>
</reference>
<dbReference type="Proteomes" id="UP000012128">
    <property type="component" value="Unassembled WGS sequence"/>
</dbReference>